<dbReference type="Proteomes" id="UP000031631">
    <property type="component" value="Chromosome"/>
</dbReference>
<dbReference type="Gene3D" id="3.40.50.150">
    <property type="entry name" value="Vaccinia Virus protein VP39"/>
    <property type="match status" value="1"/>
</dbReference>
<dbReference type="SUPFAM" id="SSF53335">
    <property type="entry name" value="S-adenosyl-L-methionine-dependent methyltransferases"/>
    <property type="match status" value="1"/>
</dbReference>
<protein>
    <recommendedName>
        <fullName evidence="6">tRNA1(Val) (adenine(37)-N6)-methyltransferase</fullName>
        <ecNumber evidence="6">2.1.1.223</ecNumber>
    </recommendedName>
    <alternativeName>
        <fullName evidence="6">tRNA m6A37 methyltransferase</fullName>
    </alternativeName>
</protein>
<dbReference type="InterPro" id="IPR022882">
    <property type="entry name" value="tRNA_adenine-N6_MeTrfase"/>
</dbReference>
<keyword evidence="5 6" id="KW-0819">tRNA processing</keyword>
<dbReference type="InterPro" id="IPR029063">
    <property type="entry name" value="SAM-dependent_MTases_sf"/>
</dbReference>
<evidence type="ECO:0000313" key="8">
    <source>
        <dbReference type="EMBL" id="BAO45100.1"/>
    </source>
</evidence>
<keyword evidence="2 6" id="KW-0489">Methyltransferase</keyword>
<evidence type="ECO:0000313" key="9">
    <source>
        <dbReference type="Proteomes" id="UP000031631"/>
    </source>
</evidence>
<comment type="subcellular location">
    <subcellularLocation>
        <location evidence="6">Cytoplasm</location>
    </subcellularLocation>
</comment>
<comment type="catalytic activity">
    <reaction evidence="6">
        <text>adenosine(37) in tRNA1(Val) + S-adenosyl-L-methionine = N(6)-methyladenosine(37) in tRNA1(Val) + S-adenosyl-L-homocysteine + H(+)</text>
        <dbReference type="Rhea" id="RHEA:43160"/>
        <dbReference type="Rhea" id="RHEA-COMP:10369"/>
        <dbReference type="Rhea" id="RHEA-COMP:10370"/>
        <dbReference type="ChEBI" id="CHEBI:15378"/>
        <dbReference type="ChEBI" id="CHEBI:57856"/>
        <dbReference type="ChEBI" id="CHEBI:59789"/>
        <dbReference type="ChEBI" id="CHEBI:74411"/>
        <dbReference type="ChEBI" id="CHEBI:74449"/>
        <dbReference type="EC" id="2.1.1.223"/>
    </reaction>
</comment>
<dbReference type="PROSITE" id="PS01131">
    <property type="entry name" value="RRNA_A_DIMETH"/>
    <property type="match status" value="1"/>
</dbReference>
<gene>
    <name evidence="8" type="ORF">TBH_C2189</name>
</gene>
<evidence type="ECO:0000256" key="5">
    <source>
        <dbReference type="ARBA" id="ARBA00022694"/>
    </source>
</evidence>
<keyword evidence="4 6" id="KW-0949">S-adenosyl-L-methionine</keyword>
<dbReference type="EC" id="2.1.1.223" evidence="6"/>
<sequence>MSVFHFQQFSVRQQQAAMKVCTDATLFGAMAPVAGGERVLDIGTGTGLLSLMLAQRGIASVTAVELDSAAAAEAAFNFRSSPWSDRLQVLQADIRDYAETAVAAFDLVICNPPFFQDHSKSPDNARRLARHNDSLPPADLLTTVDGLLTPKGLFHLLLPMHAVESVVALAPSCGLNLRCRTNIRGYARNKPKVAALVFAREEGMLLQRTLTIYREERIYSPDSQYYLSDLLLRFAKVNE</sequence>
<dbReference type="HAMAP" id="MF_01872">
    <property type="entry name" value="tRNA_methyltr_YfiC"/>
    <property type="match status" value="1"/>
</dbReference>
<dbReference type="InterPro" id="IPR002052">
    <property type="entry name" value="DNA_methylase_N6_adenine_CS"/>
</dbReference>
<dbReference type="EMBL" id="AP012273">
    <property type="protein sequence ID" value="BAO45100.1"/>
    <property type="molecule type" value="Genomic_DNA"/>
</dbReference>
<dbReference type="GO" id="GO:0005737">
    <property type="term" value="C:cytoplasm"/>
    <property type="evidence" value="ECO:0007669"/>
    <property type="project" value="UniProtKB-SubCell"/>
</dbReference>
<evidence type="ECO:0000256" key="4">
    <source>
        <dbReference type="ARBA" id="ARBA00022691"/>
    </source>
</evidence>
<dbReference type="GO" id="GO:0016430">
    <property type="term" value="F:tRNA (adenine-N6)-methyltransferase activity"/>
    <property type="evidence" value="ECO:0007669"/>
    <property type="project" value="UniProtKB-UniRule"/>
</dbReference>
<dbReference type="InterPro" id="IPR050210">
    <property type="entry name" value="tRNA_Adenine-N(6)_MTase"/>
</dbReference>
<comment type="similarity">
    <text evidence="6">Belongs to the methyltransferase superfamily. tRNA (adenine-N(6)-)-methyltransferase family.</text>
</comment>
<evidence type="ECO:0000256" key="2">
    <source>
        <dbReference type="ARBA" id="ARBA00022603"/>
    </source>
</evidence>
<evidence type="ECO:0000256" key="3">
    <source>
        <dbReference type="ARBA" id="ARBA00022679"/>
    </source>
</evidence>
<keyword evidence="9" id="KW-1185">Reference proteome</keyword>
<evidence type="ECO:0000256" key="1">
    <source>
        <dbReference type="ARBA" id="ARBA00022490"/>
    </source>
</evidence>
<dbReference type="PANTHER" id="PTHR47739:SF1">
    <property type="entry name" value="TRNA1(VAL) (ADENINE(37)-N6)-METHYLTRANSFERASE"/>
    <property type="match status" value="1"/>
</dbReference>
<dbReference type="GO" id="GO:0000179">
    <property type="term" value="F:rRNA (adenine-N6,N6-)-dimethyltransferase activity"/>
    <property type="evidence" value="ECO:0007669"/>
    <property type="project" value="InterPro"/>
</dbReference>
<dbReference type="CDD" id="cd02440">
    <property type="entry name" value="AdoMet_MTases"/>
    <property type="match status" value="1"/>
</dbReference>
<organism evidence="8 9">
    <name type="scientific">Thiolapillus brandeum</name>
    <dbReference type="NCBI Taxonomy" id="1076588"/>
    <lineage>
        <taxon>Bacteria</taxon>
        <taxon>Pseudomonadati</taxon>
        <taxon>Pseudomonadota</taxon>
        <taxon>Gammaproteobacteria</taxon>
        <taxon>Chromatiales</taxon>
        <taxon>Sedimenticolaceae</taxon>
        <taxon>Thiolapillus</taxon>
    </lineage>
</organism>
<dbReference type="AlphaFoldDB" id="A0A7U6JJQ7"/>
<accession>A0A7U6JJQ7</accession>
<keyword evidence="3 6" id="KW-0808">Transferase</keyword>
<reference evidence="8 9" key="1">
    <citation type="journal article" date="2014" name="PLoS ONE">
        <title>Physiological and genomic features of a novel sulfur-oxidizing gammaproteobacterium belonging to a previously uncultivated symbiotic lineage isolated from a hydrothermal vent.</title>
        <authorList>
            <person name="Nunoura T."/>
            <person name="Takaki Y."/>
            <person name="Kazama H."/>
            <person name="Kakuta J."/>
            <person name="Shimamura S."/>
            <person name="Makita H."/>
            <person name="Hirai M."/>
            <person name="Miyazaki M."/>
            <person name="Takai K."/>
        </authorList>
    </citation>
    <scope>NUCLEOTIDE SEQUENCE [LARGE SCALE GENOMIC DNA]</scope>
    <source>
        <strain evidence="8 9">Hiromi1</strain>
    </source>
</reference>
<feature type="domain" description="Methyltransferase small" evidence="7">
    <location>
        <begin position="36"/>
        <end position="130"/>
    </location>
</feature>
<dbReference type="InterPro" id="IPR020596">
    <property type="entry name" value="rRNA_Ade_Mease_Trfase_CS"/>
</dbReference>
<comment type="function">
    <text evidence="6">Specifically methylates the adenine in position 37 of tRNA(1)(Val) (anticodon cmo5UAC).</text>
</comment>
<dbReference type="KEGG" id="tbn:TBH_C2189"/>
<dbReference type="GO" id="GO:0008033">
    <property type="term" value="P:tRNA processing"/>
    <property type="evidence" value="ECO:0007669"/>
    <property type="project" value="UniProtKB-UniRule"/>
</dbReference>
<dbReference type="RefSeq" id="WP_041068418.1">
    <property type="nucleotide sequence ID" value="NZ_AP012273.1"/>
</dbReference>
<dbReference type="PANTHER" id="PTHR47739">
    <property type="entry name" value="TRNA1(VAL) (ADENINE(37)-N6)-METHYLTRANSFERASE"/>
    <property type="match status" value="1"/>
</dbReference>
<evidence type="ECO:0000256" key="6">
    <source>
        <dbReference type="HAMAP-Rule" id="MF_01872"/>
    </source>
</evidence>
<dbReference type="InterPro" id="IPR007848">
    <property type="entry name" value="Small_mtfrase_dom"/>
</dbReference>
<evidence type="ECO:0000259" key="7">
    <source>
        <dbReference type="Pfam" id="PF05175"/>
    </source>
</evidence>
<dbReference type="PROSITE" id="PS00092">
    <property type="entry name" value="N6_MTASE"/>
    <property type="match status" value="1"/>
</dbReference>
<dbReference type="OrthoDB" id="5383291at2"/>
<proteinExistence type="inferred from homology"/>
<dbReference type="Pfam" id="PF05175">
    <property type="entry name" value="MTS"/>
    <property type="match status" value="1"/>
</dbReference>
<keyword evidence="1 6" id="KW-0963">Cytoplasm</keyword>
<dbReference type="GO" id="GO:0003676">
    <property type="term" value="F:nucleic acid binding"/>
    <property type="evidence" value="ECO:0007669"/>
    <property type="project" value="InterPro"/>
</dbReference>
<name>A0A7U6JJQ7_9GAMM</name>